<proteinExistence type="predicted"/>
<dbReference type="Proteomes" id="UP000266328">
    <property type="component" value="Unassembled WGS sequence"/>
</dbReference>
<dbReference type="AlphaFoldDB" id="A0A398CTA3"/>
<keyword evidence="2" id="KW-0067">ATP-binding</keyword>
<dbReference type="InterPro" id="IPR027417">
    <property type="entry name" value="P-loop_NTPase"/>
</dbReference>
<dbReference type="PANTHER" id="PTHR30121:SF6">
    <property type="entry name" value="SLR6007 PROTEIN"/>
    <property type="match status" value="1"/>
</dbReference>
<dbReference type="InterPro" id="IPR051162">
    <property type="entry name" value="T4SS_component"/>
</dbReference>
<dbReference type="SUPFAM" id="SSF52540">
    <property type="entry name" value="P-loop containing nucleoside triphosphate hydrolases"/>
    <property type="match status" value="1"/>
</dbReference>
<accession>A0A398CTA3</accession>
<name>A0A398CTA3_9BACT</name>
<protein>
    <submittedName>
        <fullName evidence="2">ATP-binding protein</fullName>
    </submittedName>
</protein>
<evidence type="ECO:0000256" key="1">
    <source>
        <dbReference type="SAM" id="MobiDB-lite"/>
    </source>
</evidence>
<sequence length="592" mass="65940">MAEAAPIGFVLGTKPASSLEFYVLVDQHNYLEMDDVVFVRSAVEGYAGVEAVTFYGTVIEVQQYHEGIQFDSDTTIVRQGIMPAGVAYVGKVQVTKLEPEVFVAPHPADFVYRATGADLDKALSFDVMKQRVPVGIMRNKEPFYVNFEFLNGAKGAHVSISGVSGVATKTSFALFLLYSIFHFEGTKQGDQQVQDGMPFADKAAARSIVFNVKGEDMLFLDKPNKGLTDDHRAVYAKMGLPTTPFTDLRFFTSPKSDSEVPSPSTEQRQEGVTPYVWTMRQFAQDRLLPFLFAEGDQETTNLYGLIQHLTNRLDYLASDRNMENDTHSGALVYQGQTIGDLHDLITILETDIMGPADSEDEGKKGKRPSSGGWFTSFDNQGTQLAFLRRLRVAADAMKGVIRSDVDHPDKYRFEFNQHRVTVVDISKLKPVAQKFIVGSTLKMLMTQKEAQGRKPYVFVVLDELNKYAPREGHSPIQDILLDIAERGRSLGVILIGAQQSASRVEKRITGNASIRVNGRLDFAESQSPEYDYLPESFRLRSTIIKPGTMIVHQPDIPAPVLINFPFPAWATRGEEVDDQDLDKAAREFAGKF</sequence>
<organism evidence="2 3">
    <name type="scientific">Candidatus Cryosericum terrychapinii</name>
    <dbReference type="NCBI Taxonomy" id="2290919"/>
    <lineage>
        <taxon>Bacteria</taxon>
        <taxon>Pseudomonadati</taxon>
        <taxon>Caldisericota/Cryosericota group</taxon>
        <taxon>Candidatus Cryosericota</taxon>
        <taxon>Candidatus Cryosericia</taxon>
        <taxon>Candidatus Cryosericales</taxon>
        <taxon>Candidatus Cryosericaceae</taxon>
        <taxon>Candidatus Cryosericum</taxon>
    </lineage>
</organism>
<dbReference type="RefSeq" id="WP_119088529.1">
    <property type="nucleotide sequence ID" value="NZ_QXIS01000006.1"/>
</dbReference>
<keyword evidence="2" id="KW-0547">Nucleotide-binding</keyword>
<evidence type="ECO:0000313" key="2">
    <source>
        <dbReference type="EMBL" id="RIE06626.1"/>
    </source>
</evidence>
<gene>
    <name evidence="2" type="ORF">SMC7_01050</name>
</gene>
<dbReference type="GO" id="GO:0005524">
    <property type="term" value="F:ATP binding"/>
    <property type="evidence" value="ECO:0007669"/>
    <property type="project" value="UniProtKB-KW"/>
</dbReference>
<feature type="region of interest" description="Disordered" evidence="1">
    <location>
        <begin position="354"/>
        <end position="376"/>
    </location>
</feature>
<reference evidence="2 3" key="1">
    <citation type="submission" date="2018-09" db="EMBL/GenBank/DDBJ databases">
        <title>Discovery and Ecogenomic Context for Candidatus Cryosericales, a Global Caldiserica Order Active in Thawing Permafrost.</title>
        <authorList>
            <person name="Martinez M.A."/>
            <person name="Woodcroft B.J."/>
            <person name="Ignacio Espinoza J.C."/>
            <person name="Zayed A."/>
            <person name="Singleton C.M."/>
            <person name="Boyd J."/>
            <person name="Li Y.-F."/>
            <person name="Purvine S."/>
            <person name="Maughan H."/>
            <person name="Hodgkins S.B."/>
            <person name="Anderson D."/>
            <person name="Sederholm M."/>
            <person name="Temperton B."/>
            <person name="Saleska S.R."/>
            <person name="Tyson G.W."/>
            <person name="Rich V.I."/>
        </authorList>
    </citation>
    <scope>NUCLEOTIDE SEQUENCE [LARGE SCALE GENOMIC DNA]</scope>
    <source>
        <strain evidence="2 3">SMC7</strain>
    </source>
</reference>
<dbReference type="Gene3D" id="3.40.50.300">
    <property type="entry name" value="P-loop containing nucleotide triphosphate hydrolases"/>
    <property type="match status" value="1"/>
</dbReference>
<dbReference type="EMBL" id="QXIS01000006">
    <property type="protein sequence ID" value="RIE06626.1"/>
    <property type="molecule type" value="Genomic_DNA"/>
</dbReference>
<dbReference type="PANTHER" id="PTHR30121">
    <property type="entry name" value="UNCHARACTERIZED PROTEIN YJGR-RELATED"/>
    <property type="match status" value="1"/>
</dbReference>
<dbReference type="OrthoDB" id="5240402at2"/>
<comment type="caution">
    <text evidence="2">The sequence shown here is derived from an EMBL/GenBank/DDBJ whole genome shotgun (WGS) entry which is preliminary data.</text>
</comment>
<keyword evidence="3" id="KW-1185">Reference proteome</keyword>
<evidence type="ECO:0000313" key="3">
    <source>
        <dbReference type="Proteomes" id="UP000266328"/>
    </source>
</evidence>